<proteinExistence type="predicted"/>
<dbReference type="AlphaFoldDB" id="A0A518BPP4"/>
<accession>A0A518BPP4</accession>
<dbReference type="PANTHER" id="PTHR47245:SF1">
    <property type="entry name" value="FOLDASE PROTEIN PRSA"/>
    <property type="match status" value="1"/>
</dbReference>
<keyword evidence="10" id="KW-1185">Reference proteome</keyword>
<sequence precursor="true">MSSTNSPSNRVHRTLLATLAFGLLLGSGALCAPASGQEGSAAAAPAAATSRLADRQHTEGSQDPVLLINGEPISQVTFENWMLDNRGETFASTFALAVAIEWAAERAGITIDDASVNAIVQAEIQVRVDNVFGGDRAGWIAELAVNDRTEAGYVAQQMLDVRSREQARALANIDRVVPEAKIVRDWELQYGPQGTRLGVRGLKRGVQLVSTRTGLTVGERNAMVEERTLQARTELEGLRARIAGGETLAFLAKQLSDDEDTASRGGLFDGPFDPLGWPNATTDALLSLPVGPVSEPLQGRGGLWLFEVVSRSVTPLESVREQLHQALVLAGPESDEINDVVVALADSTTIEVGDALAQDDFSDRSAAAVLIDGEAVDLHNFARWLRLQNGETVSRRFAEERLIEHRAAEAGIVLTEAEIQAQIREDRERIVKLGHDGNEDKWLQVLDRSGRTVESWTRGARERAEITVLAEKLWLKDRVVTDQEVRDLWANRYGIDGISVAARLIAKSFEMPERLEDEPERTYNMRILEAARPDYDELVELGLRVEDGEDFGALARQYSEDSESAALGGMVPGGFDITAWPEIVRTALGGLRPGEVTPPVLVENTLYLFEVTEYVETTLDSVAEALRAELLVTPPTGVALAAFRNELTRDLSYEILPAMRQ</sequence>
<keyword evidence="3 7" id="KW-0732">Signal</keyword>
<comment type="catalytic activity">
    <reaction evidence="1">
        <text>[protein]-peptidylproline (omega=180) = [protein]-peptidylproline (omega=0)</text>
        <dbReference type="Rhea" id="RHEA:16237"/>
        <dbReference type="Rhea" id="RHEA-COMP:10747"/>
        <dbReference type="Rhea" id="RHEA-COMP:10748"/>
        <dbReference type="ChEBI" id="CHEBI:83833"/>
        <dbReference type="ChEBI" id="CHEBI:83834"/>
        <dbReference type="EC" id="5.2.1.8"/>
    </reaction>
</comment>
<evidence type="ECO:0000256" key="6">
    <source>
        <dbReference type="PROSITE-ProRule" id="PRU00278"/>
    </source>
</evidence>
<dbReference type="RefSeq" id="WP_419191750.1">
    <property type="nucleotide sequence ID" value="NZ_CP036287.1"/>
</dbReference>
<dbReference type="EMBL" id="CP036287">
    <property type="protein sequence ID" value="QDU68954.1"/>
    <property type="molecule type" value="Genomic_DNA"/>
</dbReference>
<dbReference type="InterPro" id="IPR046357">
    <property type="entry name" value="PPIase_dom_sf"/>
</dbReference>
<dbReference type="KEGG" id="pbap:Pla133_40690"/>
<dbReference type="SUPFAM" id="SSF54534">
    <property type="entry name" value="FKBP-like"/>
    <property type="match status" value="2"/>
</dbReference>
<dbReference type="PROSITE" id="PS50198">
    <property type="entry name" value="PPIC_PPIASE_2"/>
    <property type="match status" value="2"/>
</dbReference>
<evidence type="ECO:0000313" key="9">
    <source>
        <dbReference type="EMBL" id="QDU68954.1"/>
    </source>
</evidence>
<dbReference type="PANTHER" id="PTHR47245">
    <property type="entry name" value="PEPTIDYLPROLYL ISOMERASE"/>
    <property type="match status" value="1"/>
</dbReference>
<dbReference type="InterPro" id="IPR027304">
    <property type="entry name" value="Trigger_fact/SurA_dom_sf"/>
</dbReference>
<feature type="domain" description="PpiC" evidence="8">
    <location>
        <begin position="519"/>
        <end position="613"/>
    </location>
</feature>
<evidence type="ECO:0000256" key="4">
    <source>
        <dbReference type="ARBA" id="ARBA00023110"/>
    </source>
</evidence>
<dbReference type="Gene3D" id="3.10.50.40">
    <property type="match status" value="2"/>
</dbReference>
<reference evidence="9 10" key="1">
    <citation type="submission" date="2019-02" db="EMBL/GenBank/DDBJ databases">
        <title>Deep-cultivation of Planctomycetes and their phenomic and genomic characterization uncovers novel biology.</title>
        <authorList>
            <person name="Wiegand S."/>
            <person name="Jogler M."/>
            <person name="Boedeker C."/>
            <person name="Pinto D."/>
            <person name="Vollmers J."/>
            <person name="Rivas-Marin E."/>
            <person name="Kohn T."/>
            <person name="Peeters S.H."/>
            <person name="Heuer A."/>
            <person name="Rast P."/>
            <person name="Oberbeckmann S."/>
            <person name="Bunk B."/>
            <person name="Jeske O."/>
            <person name="Meyerdierks A."/>
            <person name="Storesund J.E."/>
            <person name="Kallscheuer N."/>
            <person name="Luecker S."/>
            <person name="Lage O.M."/>
            <person name="Pohl T."/>
            <person name="Merkel B.J."/>
            <person name="Hornburger P."/>
            <person name="Mueller R.-W."/>
            <person name="Bruemmer F."/>
            <person name="Labrenz M."/>
            <person name="Spormann A.M."/>
            <person name="Op den Camp H."/>
            <person name="Overmann J."/>
            <person name="Amann R."/>
            <person name="Jetten M.S.M."/>
            <person name="Mascher T."/>
            <person name="Medema M.H."/>
            <person name="Devos D.P."/>
            <person name="Kaster A.-K."/>
            <person name="Ovreas L."/>
            <person name="Rohde M."/>
            <person name="Galperin M.Y."/>
            <person name="Jogler C."/>
        </authorList>
    </citation>
    <scope>NUCLEOTIDE SEQUENCE [LARGE SCALE GENOMIC DNA]</scope>
    <source>
        <strain evidence="9 10">Pla133</strain>
    </source>
</reference>
<evidence type="ECO:0000256" key="1">
    <source>
        <dbReference type="ARBA" id="ARBA00000971"/>
    </source>
</evidence>
<feature type="domain" description="PpiC" evidence="8">
    <location>
        <begin position="214"/>
        <end position="310"/>
    </location>
</feature>
<evidence type="ECO:0000259" key="8">
    <source>
        <dbReference type="PROSITE" id="PS50198"/>
    </source>
</evidence>
<dbReference type="EC" id="5.2.1.8" evidence="2"/>
<dbReference type="SUPFAM" id="SSF109998">
    <property type="entry name" value="Triger factor/SurA peptide-binding domain-like"/>
    <property type="match status" value="1"/>
</dbReference>
<name>A0A518BPP4_9BACT</name>
<dbReference type="Pfam" id="PF00639">
    <property type="entry name" value="Rotamase"/>
    <property type="match status" value="2"/>
</dbReference>
<dbReference type="Proteomes" id="UP000316921">
    <property type="component" value="Chromosome"/>
</dbReference>
<evidence type="ECO:0000256" key="2">
    <source>
        <dbReference type="ARBA" id="ARBA00013194"/>
    </source>
</evidence>
<evidence type="ECO:0000256" key="7">
    <source>
        <dbReference type="SAM" id="SignalP"/>
    </source>
</evidence>
<gene>
    <name evidence="9" type="ORF">Pla133_40690</name>
</gene>
<dbReference type="Gene3D" id="1.10.4030.10">
    <property type="entry name" value="Porin chaperone SurA, peptide-binding domain"/>
    <property type="match status" value="1"/>
</dbReference>
<evidence type="ECO:0000256" key="5">
    <source>
        <dbReference type="ARBA" id="ARBA00023235"/>
    </source>
</evidence>
<protein>
    <recommendedName>
        <fullName evidence="2">peptidylprolyl isomerase</fullName>
        <ecNumber evidence="2">5.2.1.8</ecNumber>
    </recommendedName>
</protein>
<evidence type="ECO:0000313" key="10">
    <source>
        <dbReference type="Proteomes" id="UP000316921"/>
    </source>
</evidence>
<feature type="signal peptide" evidence="7">
    <location>
        <begin position="1"/>
        <end position="32"/>
    </location>
</feature>
<dbReference type="GO" id="GO:0003755">
    <property type="term" value="F:peptidyl-prolyl cis-trans isomerase activity"/>
    <property type="evidence" value="ECO:0007669"/>
    <property type="project" value="UniProtKB-KW"/>
</dbReference>
<keyword evidence="5 6" id="KW-0413">Isomerase</keyword>
<feature type="chain" id="PRO_5021779169" description="peptidylprolyl isomerase" evidence="7">
    <location>
        <begin position="33"/>
        <end position="661"/>
    </location>
</feature>
<organism evidence="9 10">
    <name type="scientific">Engelhardtia mirabilis</name>
    <dbReference type="NCBI Taxonomy" id="2528011"/>
    <lineage>
        <taxon>Bacteria</taxon>
        <taxon>Pseudomonadati</taxon>
        <taxon>Planctomycetota</taxon>
        <taxon>Planctomycetia</taxon>
        <taxon>Planctomycetia incertae sedis</taxon>
        <taxon>Engelhardtia</taxon>
    </lineage>
</organism>
<keyword evidence="4 6" id="KW-0697">Rotamase</keyword>
<evidence type="ECO:0000256" key="3">
    <source>
        <dbReference type="ARBA" id="ARBA00022729"/>
    </source>
</evidence>
<dbReference type="InterPro" id="IPR050245">
    <property type="entry name" value="PrsA_foldase"/>
</dbReference>
<dbReference type="InterPro" id="IPR000297">
    <property type="entry name" value="PPIase_PpiC"/>
</dbReference>